<keyword evidence="2" id="KW-0175">Coiled coil</keyword>
<keyword evidence="9" id="KW-1185">Reference proteome</keyword>
<dbReference type="InterPro" id="IPR058637">
    <property type="entry name" value="YknX-like_C"/>
</dbReference>
<dbReference type="GO" id="GO:0005886">
    <property type="term" value="C:plasma membrane"/>
    <property type="evidence" value="ECO:0007669"/>
    <property type="project" value="TreeGrafter"/>
</dbReference>
<dbReference type="PANTHER" id="PTHR30158">
    <property type="entry name" value="ACRA/E-RELATED COMPONENT OF DRUG EFFLUX TRANSPORTER"/>
    <property type="match status" value="1"/>
</dbReference>
<evidence type="ECO:0000313" key="8">
    <source>
        <dbReference type="EMBL" id="QGQ25569.1"/>
    </source>
</evidence>
<dbReference type="GO" id="GO:0022857">
    <property type="term" value="F:transmembrane transporter activity"/>
    <property type="evidence" value="ECO:0007669"/>
    <property type="project" value="InterPro"/>
</dbReference>
<sequence>MKFTMTVASFLALISLSLTGCEYLPQTHAESHTAAPGKAHGEEHAEGHADEHGGAHAESHGEGHGEGGHHAVHKIIVTTPVKKDVISTQQYVCQIHSCQHIEVRALEGGYLEKINIKEGQHVKKGDLLFKILPTLFQARMESELAEANRVQIELDNAQSLMDKGIVSSQEIALKKAELAKAKAKVQLAQAELGFTNVKAPFDGIVDRQRNQLGSLIEEGDVLTTMSDNSLMWVYFNVPEAQYLEYKAELDKDGGKSDHLQIELKLANGEIFPQQGKIGAIEADFNNMTGNIPFRADFPNPEGLLRNGQTGTILIHRTLQNILVIPQRATFEILAKRYAFVVDKDNVVHQRDIEIEGEQDDIFVLKSGLKEGEKIILEGIRQVKDGDKIKYDFRDPQEVLSNLKYHAE</sequence>
<evidence type="ECO:0000256" key="1">
    <source>
        <dbReference type="ARBA" id="ARBA00009477"/>
    </source>
</evidence>
<dbReference type="PANTHER" id="PTHR30158:SF23">
    <property type="entry name" value="MULTIDRUG RESISTANCE PROTEIN MEXA"/>
    <property type="match status" value="1"/>
</dbReference>
<dbReference type="EMBL" id="CP043930">
    <property type="protein sequence ID" value="QGQ25569.1"/>
    <property type="molecule type" value="Genomic_DNA"/>
</dbReference>
<dbReference type="Gene3D" id="2.40.420.20">
    <property type="match status" value="1"/>
</dbReference>
<dbReference type="Proteomes" id="UP000427281">
    <property type="component" value="Chromosome"/>
</dbReference>
<feature type="domain" description="YknX-like C-terminal permuted SH3-like" evidence="7">
    <location>
        <begin position="322"/>
        <end position="389"/>
    </location>
</feature>
<dbReference type="GO" id="GO:0030313">
    <property type="term" value="C:cell envelope"/>
    <property type="evidence" value="ECO:0007669"/>
    <property type="project" value="UniProtKB-SubCell"/>
</dbReference>
<feature type="domain" description="Multidrug resistance protein MdtA-like beta-barrel" evidence="6">
    <location>
        <begin position="231"/>
        <end position="315"/>
    </location>
</feature>
<evidence type="ECO:0000313" key="9">
    <source>
        <dbReference type="Proteomes" id="UP000427281"/>
    </source>
</evidence>
<evidence type="ECO:0000259" key="6">
    <source>
        <dbReference type="Pfam" id="PF25944"/>
    </source>
</evidence>
<dbReference type="Gene3D" id="2.40.30.170">
    <property type="match status" value="1"/>
</dbReference>
<dbReference type="RefSeq" id="WP_155366220.1">
    <property type="nucleotide sequence ID" value="NZ_CP043930.1"/>
</dbReference>
<organism evidence="8 9">
    <name type="scientific">Gimesia benthica</name>
    <dbReference type="NCBI Taxonomy" id="2608982"/>
    <lineage>
        <taxon>Bacteria</taxon>
        <taxon>Pseudomonadati</taxon>
        <taxon>Planctomycetota</taxon>
        <taxon>Planctomycetia</taxon>
        <taxon>Planctomycetales</taxon>
        <taxon>Planctomycetaceae</taxon>
        <taxon>Gimesia</taxon>
    </lineage>
</organism>
<dbReference type="KEGG" id="gim:F1728_24045"/>
<dbReference type="AlphaFoldDB" id="A0A6I6AMA6"/>
<keyword evidence="4" id="KW-0732">Signal</keyword>
<feature type="coiled-coil region" evidence="2">
    <location>
        <begin position="140"/>
        <end position="193"/>
    </location>
</feature>
<evidence type="ECO:0000256" key="2">
    <source>
        <dbReference type="SAM" id="Coils"/>
    </source>
</evidence>
<feature type="compositionally biased region" description="Basic and acidic residues" evidence="3">
    <location>
        <begin position="39"/>
        <end position="68"/>
    </location>
</feature>
<dbReference type="NCBIfam" id="TIGR01730">
    <property type="entry name" value="RND_mfp"/>
    <property type="match status" value="1"/>
</dbReference>
<comment type="similarity">
    <text evidence="1">Belongs to the membrane fusion protein (MFP) (TC 8.A.1) family.</text>
</comment>
<accession>A0A6I6AMA6</accession>
<dbReference type="InterPro" id="IPR006143">
    <property type="entry name" value="RND_pump_MFP"/>
</dbReference>
<dbReference type="SUPFAM" id="SSF111369">
    <property type="entry name" value="HlyD-like secretion proteins"/>
    <property type="match status" value="1"/>
</dbReference>
<name>A0A6I6AMA6_9PLAN</name>
<proteinExistence type="inferred from homology"/>
<gene>
    <name evidence="8" type="ORF">F1728_24045</name>
</gene>
<dbReference type="Gene3D" id="1.10.287.470">
    <property type="entry name" value="Helix hairpin bin"/>
    <property type="match status" value="1"/>
</dbReference>
<feature type="chain" id="PRO_5026213932" evidence="4">
    <location>
        <begin position="21"/>
        <end position="407"/>
    </location>
</feature>
<dbReference type="Pfam" id="PF25917">
    <property type="entry name" value="BSH_RND"/>
    <property type="match status" value="1"/>
</dbReference>
<dbReference type="InterPro" id="IPR058626">
    <property type="entry name" value="MdtA-like_b-barrel"/>
</dbReference>
<evidence type="ECO:0000256" key="4">
    <source>
        <dbReference type="SAM" id="SignalP"/>
    </source>
</evidence>
<feature type="region of interest" description="Disordered" evidence="3">
    <location>
        <begin position="29"/>
        <end position="68"/>
    </location>
</feature>
<protein>
    <submittedName>
        <fullName evidence="8">Efflux RND transporter periplasmic adaptor subunit</fullName>
    </submittedName>
</protein>
<dbReference type="GO" id="GO:0046677">
    <property type="term" value="P:response to antibiotic"/>
    <property type="evidence" value="ECO:0007669"/>
    <property type="project" value="TreeGrafter"/>
</dbReference>
<evidence type="ECO:0000256" key="3">
    <source>
        <dbReference type="SAM" id="MobiDB-lite"/>
    </source>
</evidence>
<dbReference type="Gene3D" id="2.40.50.100">
    <property type="match status" value="1"/>
</dbReference>
<dbReference type="PROSITE" id="PS51257">
    <property type="entry name" value="PROKAR_LIPOPROTEIN"/>
    <property type="match status" value="1"/>
</dbReference>
<evidence type="ECO:0000259" key="5">
    <source>
        <dbReference type="Pfam" id="PF25917"/>
    </source>
</evidence>
<dbReference type="Pfam" id="PF25989">
    <property type="entry name" value="YknX_C"/>
    <property type="match status" value="1"/>
</dbReference>
<evidence type="ECO:0000259" key="7">
    <source>
        <dbReference type="Pfam" id="PF25989"/>
    </source>
</evidence>
<feature type="signal peptide" evidence="4">
    <location>
        <begin position="1"/>
        <end position="20"/>
    </location>
</feature>
<reference evidence="8 9" key="1">
    <citation type="submission" date="2019-09" db="EMBL/GenBank/DDBJ databases">
        <title>Gimesia benthica sp. nov., a novel bacterium isolated from deep-sea water of the Northwest Indian Ocean.</title>
        <authorList>
            <person name="Dai X."/>
        </authorList>
    </citation>
    <scope>NUCLEOTIDE SEQUENCE [LARGE SCALE GENOMIC DNA]</scope>
    <source>
        <strain evidence="8 9">E7</strain>
    </source>
</reference>
<dbReference type="Pfam" id="PF25944">
    <property type="entry name" value="Beta-barrel_RND"/>
    <property type="match status" value="1"/>
</dbReference>
<feature type="domain" description="Multidrug resistance protein MdtA-like barrel-sandwich hybrid" evidence="5">
    <location>
        <begin position="101"/>
        <end position="221"/>
    </location>
</feature>
<dbReference type="InterPro" id="IPR058625">
    <property type="entry name" value="MdtA-like_BSH"/>
</dbReference>